<accession>A0A9D4Z348</accession>
<keyword evidence="2" id="KW-1185">Reference proteome</keyword>
<sequence>GSFGKDWKEEGQWKVPPLYHHHHHDREMVGLAAQRQHIRSRIVEELGFPCGESVVSCYRLHALALYRVPTRIC</sequence>
<organism evidence="1 2">
    <name type="scientific">Adiantum capillus-veneris</name>
    <name type="common">Maidenhair fern</name>
    <dbReference type="NCBI Taxonomy" id="13818"/>
    <lineage>
        <taxon>Eukaryota</taxon>
        <taxon>Viridiplantae</taxon>
        <taxon>Streptophyta</taxon>
        <taxon>Embryophyta</taxon>
        <taxon>Tracheophyta</taxon>
        <taxon>Polypodiopsida</taxon>
        <taxon>Polypodiidae</taxon>
        <taxon>Polypodiales</taxon>
        <taxon>Pteridineae</taxon>
        <taxon>Pteridaceae</taxon>
        <taxon>Vittarioideae</taxon>
        <taxon>Adiantum</taxon>
    </lineage>
</organism>
<feature type="non-terminal residue" evidence="1">
    <location>
        <position position="73"/>
    </location>
</feature>
<comment type="caution">
    <text evidence="1">The sequence shown here is derived from an EMBL/GenBank/DDBJ whole genome shotgun (WGS) entry which is preliminary data.</text>
</comment>
<dbReference type="AlphaFoldDB" id="A0A9D4Z348"/>
<gene>
    <name evidence="1" type="ORF">GOP47_0025669</name>
</gene>
<name>A0A9D4Z348_ADICA</name>
<dbReference type="EMBL" id="JABFUD020000025">
    <property type="protein sequence ID" value="KAI5059350.1"/>
    <property type="molecule type" value="Genomic_DNA"/>
</dbReference>
<protein>
    <submittedName>
        <fullName evidence="1">Uncharacterized protein</fullName>
    </submittedName>
</protein>
<dbReference type="Proteomes" id="UP000886520">
    <property type="component" value="Chromosome 25"/>
</dbReference>
<reference evidence="1" key="1">
    <citation type="submission" date="2021-01" db="EMBL/GenBank/DDBJ databases">
        <title>Adiantum capillus-veneris genome.</title>
        <authorList>
            <person name="Fang Y."/>
            <person name="Liao Q."/>
        </authorList>
    </citation>
    <scope>NUCLEOTIDE SEQUENCE</scope>
    <source>
        <strain evidence="1">H3</strain>
        <tissue evidence="1">Leaf</tissue>
    </source>
</reference>
<feature type="non-terminal residue" evidence="1">
    <location>
        <position position="1"/>
    </location>
</feature>
<evidence type="ECO:0000313" key="1">
    <source>
        <dbReference type="EMBL" id="KAI5059350.1"/>
    </source>
</evidence>
<evidence type="ECO:0000313" key="2">
    <source>
        <dbReference type="Proteomes" id="UP000886520"/>
    </source>
</evidence>
<proteinExistence type="predicted"/>